<dbReference type="NCBIfam" id="TIGR04183">
    <property type="entry name" value="Por_Secre_tail"/>
    <property type="match status" value="1"/>
</dbReference>
<dbReference type="GO" id="GO:0006508">
    <property type="term" value="P:proteolysis"/>
    <property type="evidence" value="ECO:0007669"/>
    <property type="project" value="UniProtKB-KW"/>
</dbReference>
<dbReference type="Proteomes" id="UP000192796">
    <property type="component" value="Unassembled WGS sequence"/>
</dbReference>
<dbReference type="PANTHER" id="PTHR47466">
    <property type="match status" value="1"/>
</dbReference>
<evidence type="ECO:0000256" key="2">
    <source>
        <dbReference type="ARBA" id="ARBA00022670"/>
    </source>
</evidence>
<evidence type="ECO:0000313" key="12">
    <source>
        <dbReference type="Proteomes" id="UP000192796"/>
    </source>
</evidence>
<keyword evidence="2" id="KW-0645">Protease</keyword>
<dbReference type="Pfam" id="PF05572">
    <property type="entry name" value="Peptidase_M43"/>
    <property type="match status" value="1"/>
</dbReference>
<dbReference type="PANTHER" id="PTHR47466:SF1">
    <property type="entry name" value="METALLOPROTEASE MEP1 (AFU_ORTHOLOGUE AFUA_1G07730)-RELATED"/>
    <property type="match status" value="1"/>
</dbReference>
<sequence length="682" mass="74114">MPVLENNFKRNPTLRSQYELQNQNIRIAALQRKALSQQLRIEGTTYYIPIVFHIVLTNPNLVTDAMVQAQVDQLNRDYGGVNPDSTLIPSWFKPLFAKTSIQFKLAQRTPDDNPSTGIERITTSKSSFAITDPSVKYTSSGGANAWDHTKYFNVWITDLSQGYLGYATFPNSGPAAEDGVVIKYTSLPGGTAPYNKGRTLVHESGHFFSLIHIWGDENGCSGTDEIDDTPNQGTYTSGCPTSSGGPRTDACTTTSPGIMYENYMDYTDDACMVMFTLDQKARMESALNVYRASLITSNGADPVVSFNLDAAAKSINTPLQRICSATFQPVITLRNRGAQTLTAVTIKASIDNGTAITTNWTGSLASLTETNVTLNSMTVTVEGIHVLNVDISSANGTTDDNTSNDAINITFLYYLPYSPPITESFESTTYPPIAWDIVNPDLGVTWERTATAAKTGNASVVLRNYDYSANGQKDYLRLPLMNITNADSAFMTFQVAAAVVTDPKTSAAFDTLDVLVSKDCGATFTSLYHKGGADLITRSAATVTSFTPASTEWRKDSVNLTPYIGAGQILVAFMNTNQHENNIYLDDINVYSVSINTNLKAKGFMITPNPTNGKIAVQFYPNAGYVKGINIFSSTGERVASRIINAAGSSYYGFDLSAYASGVYVVQVVLGDKVITQKVIKR</sequence>
<dbReference type="SUPFAM" id="SSF55486">
    <property type="entry name" value="Metalloproteases ('zincins'), catalytic domain"/>
    <property type="match status" value="1"/>
</dbReference>
<comment type="similarity">
    <text evidence="1">Belongs to the peptidase M43B family.</text>
</comment>
<dbReference type="STRING" id="1703345.A3860_32045"/>
<evidence type="ECO:0000256" key="8">
    <source>
        <dbReference type="ARBA" id="ARBA00023157"/>
    </source>
</evidence>
<evidence type="ECO:0000259" key="10">
    <source>
        <dbReference type="Pfam" id="PF18962"/>
    </source>
</evidence>
<keyword evidence="4" id="KW-0732">Signal</keyword>
<evidence type="ECO:0000256" key="1">
    <source>
        <dbReference type="ARBA" id="ARBA00008721"/>
    </source>
</evidence>
<evidence type="ECO:0000313" key="11">
    <source>
        <dbReference type="EMBL" id="OQP61569.1"/>
    </source>
</evidence>
<keyword evidence="3" id="KW-0479">Metal-binding</keyword>
<dbReference type="InterPro" id="IPR026444">
    <property type="entry name" value="Secre_tail"/>
</dbReference>
<gene>
    <name evidence="11" type="ORF">A3860_32045</name>
</gene>
<name>A0A1V9FT57_9BACT</name>
<evidence type="ECO:0000259" key="9">
    <source>
        <dbReference type="Pfam" id="PF05572"/>
    </source>
</evidence>
<feature type="domain" description="Peptidase M43 pregnancy-associated plasma-A" evidence="9">
    <location>
        <begin position="143"/>
        <end position="287"/>
    </location>
</feature>
<reference evidence="11 12" key="1">
    <citation type="submission" date="2016-03" db="EMBL/GenBank/DDBJ databases">
        <title>Niastella vici sp. nov., isolated from farmland soil.</title>
        <authorList>
            <person name="Chen L."/>
            <person name="Wang D."/>
            <person name="Yang S."/>
            <person name="Wang G."/>
        </authorList>
    </citation>
    <scope>NUCLEOTIDE SEQUENCE [LARGE SCALE GENOMIC DNA]</scope>
    <source>
        <strain evidence="11 12">DJ57</strain>
    </source>
</reference>
<keyword evidence="5" id="KW-0378">Hydrolase</keyword>
<evidence type="ECO:0000256" key="7">
    <source>
        <dbReference type="ARBA" id="ARBA00023049"/>
    </source>
</evidence>
<keyword evidence="7" id="KW-0482">Metalloprotease</keyword>
<dbReference type="Pfam" id="PF18962">
    <property type="entry name" value="Por_Secre_tail"/>
    <property type="match status" value="1"/>
</dbReference>
<accession>A0A1V9FT57</accession>
<protein>
    <recommendedName>
        <fullName evidence="13">Peptidase M43 pregnancy-associated plasma-A domain-containing protein</fullName>
    </recommendedName>
</protein>
<evidence type="ECO:0008006" key="13">
    <source>
        <dbReference type="Google" id="ProtNLM"/>
    </source>
</evidence>
<dbReference type="GO" id="GO:0008237">
    <property type="term" value="F:metallopeptidase activity"/>
    <property type="evidence" value="ECO:0007669"/>
    <property type="project" value="UniProtKB-KW"/>
</dbReference>
<keyword evidence="6" id="KW-0862">Zinc</keyword>
<organism evidence="11 12">
    <name type="scientific">Niastella vici</name>
    <dbReference type="NCBI Taxonomy" id="1703345"/>
    <lineage>
        <taxon>Bacteria</taxon>
        <taxon>Pseudomonadati</taxon>
        <taxon>Bacteroidota</taxon>
        <taxon>Chitinophagia</taxon>
        <taxon>Chitinophagales</taxon>
        <taxon>Chitinophagaceae</taxon>
        <taxon>Niastella</taxon>
    </lineage>
</organism>
<dbReference type="Gene3D" id="3.40.390.10">
    <property type="entry name" value="Collagenase (Catalytic Domain)"/>
    <property type="match status" value="1"/>
</dbReference>
<keyword evidence="12" id="KW-1185">Reference proteome</keyword>
<dbReference type="EMBL" id="LVYD01000057">
    <property type="protein sequence ID" value="OQP61569.1"/>
    <property type="molecule type" value="Genomic_DNA"/>
</dbReference>
<feature type="domain" description="Secretion system C-terminal sorting" evidence="10">
    <location>
        <begin position="608"/>
        <end position="680"/>
    </location>
</feature>
<proteinExistence type="inferred from homology"/>
<evidence type="ECO:0000256" key="5">
    <source>
        <dbReference type="ARBA" id="ARBA00022801"/>
    </source>
</evidence>
<dbReference type="InterPro" id="IPR008754">
    <property type="entry name" value="Peptidase_M43"/>
</dbReference>
<evidence type="ECO:0000256" key="6">
    <source>
        <dbReference type="ARBA" id="ARBA00022833"/>
    </source>
</evidence>
<keyword evidence="8" id="KW-1015">Disulfide bond</keyword>
<dbReference type="InterPro" id="IPR024079">
    <property type="entry name" value="MetalloPept_cat_dom_sf"/>
</dbReference>
<evidence type="ECO:0000256" key="4">
    <source>
        <dbReference type="ARBA" id="ARBA00022729"/>
    </source>
</evidence>
<evidence type="ECO:0000256" key="3">
    <source>
        <dbReference type="ARBA" id="ARBA00022723"/>
    </source>
</evidence>
<dbReference type="AlphaFoldDB" id="A0A1V9FT57"/>
<dbReference type="GO" id="GO:0046872">
    <property type="term" value="F:metal ion binding"/>
    <property type="evidence" value="ECO:0007669"/>
    <property type="project" value="UniProtKB-KW"/>
</dbReference>
<dbReference type="CDD" id="cd04275">
    <property type="entry name" value="ZnMc_pappalysin_like"/>
    <property type="match status" value="1"/>
</dbReference>
<comment type="caution">
    <text evidence="11">The sequence shown here is derived from an EMBL/GenBank/DDBJ whole genome shotgun (WGS) entry which is preliminary data.</text>
</comment>